<dbReference type="CDD" id="cd11386">
    <property type="entry name" value="MCP_signal"/>
    <property type="match status" value="1"/>
</dbReference>
<dbReference type="PROSITE" id="PS50111">
    <property type="entry name" value="CHEMOTAXIS_TRANSDUC_2"/>
    <property type="match status" value="1"/>
</dbReference>
<evidence type="ECO:0000313" key="15">
    <source>
        <dbReference type="Proteomes" id="UP000032427"/>
    </source>
</evidence>
<dbReference type="InterPro" id="IPR004089">
    <property type="entry name" value="MCPsignal_dom"/>
</dbReference>
<keyword evidence="2" id="KW-1003">Cell membrane</keyword>
<keyword evidence="5 11" id="KW-0812">Transmembrane</keyword>
<organism evidence="14 15">
    <name type="scientific">Aliivibrio wodanis</name>
    <dbReference type="NCBI Taxonomy" id="80852"/>
    <lineage>
        <taxon>Bacteria</taxon>
        <taxon>Pseudomonadati</taxon>
        <taxon>Pseudomonadota</taxon>
        <taxon>Gammaproteobacteria</taxon>
        <taxon>Vibrionales</taxon>
        <taxon>Vibrionaceae</taxon>
        <taxon>Aliivibrio</taxon>
    </lineage>
</organism>
<keyword evidence="15" id="KW-1185">Reference proteome</keyword>
<evidence type="ECO:0000256" key="11">
    <source>
        <dbReference type="SAM" id="Phobius"/>
    </source>
</evidence>
<dbReference type="STRING" id="80852.AWOD_I_0667"/>
<protein>
    <submittedName>
        <fullName evidence="14">Methyl-accepting chemotaxis protein</fullName>
    </submittedName>
</protein>
<reference evidence="15" key="1">
    <citation type="submission" date="2014-09" db="EMBL/GenBank/DDBJ databases">
        <authorList>
            <person name="Hjerde E."/>
        </authorList>
    </citation>
    <scope>NUCLEOTIDE SEQUENCE [LARGE SCALE GENOMIC DNA]</scope>
    <source>
        <strain evidence="15">06/09/139</strain>
    </source>
</reference>
<feature type="transmembrane region" description="Helical" evidence="11">
    <location>
        <begin position="311"/>
        <end position="329"/>
    </location>
</feature>
<dbReference type="PANTHER" id="PTHR32089:SF39">
    <property type="entry name" value="METHYL-ACCEPTING CHEMOTAXIS PROTEIN HLYB"/>
    <property type="match status" value="1"/>
</dbReference>
<name>A0A090IJK9_9GAMM</name>
<dbReference type="PANTHER" id="PTHR32089">
    <property type="entry name" value="METHYL-ACCEPTING CHEMOTAXIS PROTEIN MCPB"/>
    <property type="match status" value="1"/>
</dbReference>
<dbReference type="EMBL" id="LN554846">
    <property type="protein sequence ID" value="CED70761.1"/>
    <property type="molecule type" value="Genomic_DNA"/>
</dbReference>
<keyword evidence="7 11" id="KW-0472">Membrane</keyword>
<dbReference type="Proteomes" id="UP000032427">
    <property type="component" value="Chromosome 1"/>
</dbReference>
<dbReference type="SMART" id="SM00283">
    <property type="entry name" value="MA"/>
    <property type="match status" value="1"/>
</dbReference>
<evidence type="ECO:0000256" key="10">
    <source>
        <dbReference type="PROSITE-ProRule" id="PRU00284"/>
    </source>
</evidence>
<feature type="domain" description="Methyl-accepting transducer" evidence="12">
    <location>
        <begin position="390"/>
        <end position="626"/>
    </location>
</feature>
<keyword evidence="8 10" id="KW-0807">Transducer</keyword>
<dbReference type="Gene3D" id="1.10.287.950">
    <property type="entry name" value="Methyl-accepting chemotaxis protein"/>
    <property type="match status" value="1"/>
</dbReference>
<evidence type="ECO:0000256" key="6">
    <source>
        <dbReference type="ARBA" id="ARBA00022989"/>
    </source>
</evidence>
<dbReference type="InterPro" id="IPR010910">
    <property type="entry name" value="Nitrate/nitrite_sensing_bac"/>
</dbReference>
<dbReference type="PATRIC" id="fig|80852.17.peg.678"/>
<feature type="domain" description="NIT" evidence="13">
    <location>
        <begin position="53"/>
        <end position="301"/>
    </location>
</feature>
<dbReference type="FunFam" id="1.10.287.950:FF:000001">
    <property type="entry name" value="Methyl-accepting chemotaxis sensory transducer"/>
    <property type="match status" value="1"/>
</dbReference>
<dbReference type="GO" id="GO:0005886">
    <property type="term" value="C:plasma membrane"/>
    <property type="evidence" value="ECO:0007669"/>
    <property type="project" value="UniProtKB-SubCell"/>
</dbReference>
<comment type="similarity">
    <text evidence="9">Belongs to the methyl-accepting chemotaxis (MCP) protein family.</text>
</comment>
<keyword evidence="6 11" id="KW-1133">Transmembrane helix</keyword>
<accession>A0A090IJK9</accession>
<dbReference type="HOGENOM" id="CLU_000445_107_27_6"/>
<comment type="subcellular location">
    <subcellularLocation>
        <location evidence="1">Cell membrane</location>
        <topology evidence="1">Multi-pass membrane protein</topology>
    </subcellularLocation>
</comment>
<dbReference type="OrthoDB" id="2489132at2"/>
<proteinExistence type="inferred from homology"/>
<evidence type="ECO:0000259" key="13">
    <source>
        <dbReference type="PROSITE" id="PS50906"/>
    </source>
</evidence>
<keyword evidence="3" id="KW-0488">Methylation</keyword>
<evidence type="ECO:0000313" key="14">
    <source>
        <dbReference type="EMBL" id="CED70761.1"/>
    </source>
</evidence>
<dbReference type="Pfam" id="PF00015">
    <property type="entry name" value="MCPsignal"/>
    <property type="match status" value="1"/>
</dbReference>
<dbReference type="GeneID" id="28540226"/>
<dbReference type="GO" id="GO:0007165">
    <property type="term" value="P:signal transduction"/>
    <property type="evidence" value="ECO:0007669"/>
    <property type="project" value="UniProtKB-KW"/>
</dbReference>
<evidence type="ECO:0000256" key="3">
    <source>
        <dbReference type="ARBA" id="ARBA00022481"/>
    </source>
</evidence>
<sequence length="662" mass="72557">MNLSILKSIKNRLLIISLLPTLIISAFLVQLLNQENNNVYDANLSLEAVNLFNTLDNVAHNFAVERGLTAGFLASKGQSGKDKLNTQRRKSDSAEQELRNFSAKYLDKGMINTLLSDVIQQLNNKSTIRSQVDNLRIKNSPFVYYSTLNQLSLDSISVIIGNINASDLRNEMLGLSALLQVKEEAGKVRGALNGAFAGKKSSLDKYSDINNYLTTELLSIRQAKSVLSSSFVGQLNSTSNSSTWQKVKSIQNNYLSQKESLHALSGPTASDWFPLATQRIGLIKGITDNISQQLNTAANKDMMDAKFSRNLYIAIALLLILPIAVMSLFTTHSISKRMAAFSLRINEISATKNLTLTLDDNGENEFDHIAKDINSLIESISLPLRAAHSVATKTQDELNSLSRHLKQATQSSQTTITHCETIATAMTEMAQTSSEIAGVTNSAHETTTQATNYATECQNHTQTTTTIVNDLHHSIINTHEHVESLEKQTLNVSEILDTITAVSEQTNLLALNAAIEAARAGEQGRGFAVVADEVRKLAQHSQEATHDIRQLLDAIGHSAKHTFGLMEESKVLSNKTQDNVQFSSTFIDSLHSSVTEIDSFNTSISAATLEQSETANSVNADIDDLASLANGTNDLILHLEKEMRNIEHTMSELTLQINTIKV</sequence>
<dbReference type="GO" id="GO:0006935">
    <property type="term" value="P:chemotaxis"/>
    <property type="evidence" value="ECO:0007669"/>
    <property type="project" value="UniProtKB-KW"/>
</dbReference>
<keyword evidence="4" id="KW-0145">Chemotaxis</keyword>
<evidence type="ECO:0000256" key="9">
    <source>
        <dbReference type="ARBA" id="ARBA00029447"/>
    </source>
</evidence>
<evidence type="ECO:0000256" key="5">
    <source>
        <dbReference type="ARBA" id="ARBA00022692"/>
    </source>
</evidence>
<evidence type="ECO:0000256" key="2">
    <source>
        <dbReference type="ARBA" id="ARBA00022475"/>
    </source>
</evidence>
<evidence type="ECO:0000256" key="1">
    <source>
        <dbReference type="ARBA" id="ARBA00004651"/>
    </source>
</evidence>
<dbReference type="Pfam" id="PF08376">
    <property type="entry name" value="NIT"/>
    <property type="match status" value="1"/>
</dbReference>
<evidence type="ECO:0000256" key="4">
    <source>
        <dbReference type="ARBA" id="ARBA00022500"/>
    </source>
</evidence>
<dbReference type="PROSITE" id="PS50906">
    <property type="entry name" value="NIT"/>
    <property type="match status" value="1"/>
</dbReference>
<feature type="transmembrane region" description="Helical" evidence="11">
    <location>
        <begin position="12"/>
        <end position="32"/>
    </location>
</feature>
<evidence type="ECO:0000259" key="12">
    <source>
        <dbReference type="PROSITE" id="PS50111"/>
    </source>
</evidence>
<evidence type="ECO:0000256" key="8">
    <source>
        <dbReference type="ARBA" id="ARBA00023224"/>
    </source>
</evidence>
<dbReference type="AlphaFoldDB" id="A0A090IJK9"/>
<evidence type="ECO:0000256" key="7">
    <source>
        <dbReference type="ARBA" id="ARBA00023136"/>
    </source>
</evidence>
<dbReference type="KEGG" id="awd:AWOD_I_0667"/>
<gene>
    <name evidence="14" type="ORF">AWOD_I_0667</name>
</gene>
<dbReference type="SUPFAM" id="SSF58104">
    <property type="entry name" value="Methyl-accepting chemotaxis protein (MCP) signaling domain"/>
    <property type="match status" value="1"/>
</dbReference>
<dbReference type="InterPro" id="IPR013587">
    <property type="entry name" value="Nitrate/nitrite_sensing"/>
</dbReference>